<gene>
    <name evidence="1" type="ORF">D0Z00_004712</name>
</gene>
<proteinExistence type="predicted"/>
<keyword evidence="2" id="KW-1185">Reference proteome</keyword>
<dbReference type="Proteomes" id="UP000744676">
    <property type="component" value="Unassembled WGS sequence"/>
</dbReference>
<comment type="caution">
    <text evidence="1">The sequence shown here is derived from an EMBL/GenBank/DDBJ whole genome shotgun (WGS) entry which is preliminary data.</text>
</comment>
<sequence length="336" mass="37932">MIPKFLVSFFASLCVLFYFNSPAHAATEQPNSTLLQVALDQFNLLQHVGGLGPYVQYTGFGIPFTAAPQLQCKVKQVHLLGRHTERYPTAKTTIPSTIAKLQAPGVKRAGALKFLDTYKYFITDPKLQYDQLTYTGPYNGVDHARRFGKQFRNRYNDLYFNWTLSHLLASNNNTVLPVFAGSSPRVLRTAELFMDGFLKPNESQKLISISESSSSGGNSLTPDKACTYYNKENANLNDQSFFNKYFAHTRDRLQADISWQEGSSAVNVTFDDTQNLIQMCYYELNTNATSDFCDLFTDNEHVLYGYTRALSYYYQNGPGNPLSRNIGSVYAQGLRK</sequence>
<accession>A0ACB6UXP0</accession>
<evidence type="ECO:0000313" key="1">
    <source>
        <dbReference type="EMBL" id="KAF5092148.1"/>
    </source>
</evidence>
<evidence type="ECO:0000313" key="2">
    <source>
        <dbReference type="Proteomes" id="UP000744676"/>
    </source>
</evidence>
<name>A0ACB6UXP0_9ASCO</name>
<reference evidence="1 2" key="1">
    <citation type="journal article" date="2020" name="Front. Microbiol.">
        <title>Phenotypic and Genetic Characterization of the Cheese Ripening Yeast Geotrichum candidum.</title>
        <authorList>
            <person name="Perkins V."/>
            <person name="Vignola S."/>
            <person name="Lessard M.H."/>
            <person name="Plante P.L."/>
            <person name="Corbeil J."/>
            <person name="Dugat-Bony E."/>
            <person name="Frenette M."/>
            <person name="Labrie S."/>
        </authorList>
    </citation>
    <scope>NUCLEOTIDE SEQUENCE [LARGE SCALE GENOMIC DNA]</scope>
    <source>
        <strain evidence="1 2">LMA-1147</strain>
    </source>
</reference>
<protein>
    <submittedName>
        <fullName evidence="1">Uncharacterized protein</fullName>
    </submittedName>
</protein>
<feature type="non-terminal residue" evidence="1">
    <location>
        <position position="336"/>
    </location>
</feature>
<dbReference type="EMBL" id="QVQA01000559">
    <property type="protein sequence ID" value="KAF5092148.1"/>
    <property type="molecule type" value="Genomic_DNA"/>
</dbReference>
<organism evidence="1 2">
    <name type="scientific">Geotrichum galactomycetum</name>
    <dbReference type="NCBI Taxonomy" id="27317"/>
    <lineage>
        <taxon>Eukaryota</taxon>
        <taxon>Fungi</taxon>
        <taxon>Dikarya</taxon>
        <taxon>Ascomycota</taxon>
        <taxon>Saccharomycotina</taxon>
        <taxon>Dipodascomycetes</taxon>
        <taxon>Dipodascales</taxon>
        <taxon>Dipodascaceae</taxon>
        <taxon>Geotrichum</taxon>
    </lineage>
</organism>